<evidence type="ECO:0000259" key="3">
    <source>
        <dbReference type="Pfam" id="PF06276"/>
    </source>
</evidence>
<dbReference type="RefSeq" id="WP_264792422.1">
    <property type="nucleotide sequence ID" value="NZ_AP026867.1"/>
</dbReference>
<dbReference type="Gene3D" id="1.10.510.40">
    <property type="match status" value="1"/>
</dbReference>
<feature type="domain" description="Aerobactin siderophore biosynthesis IucA/IucC N-terminal" evidence="2">
    <location>
        <begin position="146"/>
        <end position="395"/>
    </location>
</feature>
<reference evidence="4" key="1">
    <citation type="submission" date="2022-09" db="EMBL/GenBank/DDBJ databases">
        <title>Aureispira anguillicida sp. nov., isolated from Leptocephalus of Japanese eel Anguilla japonica.</title>
        <authorList>
            <person name="Yuasa K."/>
            <person name="Mekata T."/>
            <person name="Ikunari K."/>
        </authorList>
    </citation>
    <scope>NUCLEOTIDE SEQUENCE</scope>
    <source>
        <strain evidence="4">EL160426</strain>
    </source>
</reference>
<evidence type="ECO:0000256" key="1">
    <source>
        <dbReference type="ARBA" id="ARBA00004924"/>
    </source>
</evidence>
<dbReference type="KEGG" id="aup:AsAng_0019310"/>
<gene>
    <name evidence="4" type="ORF">AsAng_0019310</name>
</gene>
<dbReference type="Gene3D" id="6.10.250.3370">
    <property type="match status" value="1"/>
</dbReference>
<dbReference type="AlphaFoldDB" id="A0A915YDQ5"/>
<dbReference type="Gene3D" id="3.30.310.280">
    <property type="match status" value="1"/>
</dbReference>
<comment type="pathway">
    <text evidence="1">Siderophore biosynthesis.</text>
</comment>
<dbReference type="PANTHER" id="PTHR34384:SF6">
    <property type="entry name" value="STAPHYLOFERRIN B SYNTHASE"/>
    <property type="match status" value="1"/>
</dbReference>
<evidence type="ECO:0000313" key="5">
    <source>
        <dbReference type="Proteomes" id="UP001060919"/>
    </source>
</evidence>
<proteinExistence type="predicted"/>
<dbReference type="PANTHER" id="PTHR34384">
    <property type="entry name" value="L-2,3-DIAMINOPROPANOATE--CITRATE LIGASE"/>
    <property type="match status" value="1"/>
</dbReference>
<keyword evidence="5" id="KW-1185">Reference proteome</keyword>
<dbReference type="InterPro" id="IPR037455">
    <property type="entry name" value="LucA/IucC-like"/>
</dbReference>
<dbReference type="Proteomes" id="UP001060919">
    <property type="component" value="Chromosome"/>
</dbReference>
<protein>
    <submittedName>
        <fullName evidence="4">IucA/IucC family siderophore biosynthesis protein</fullName>
    </submittedName>
</protein>
<feature type="domain" description="Aerobactin siderophore biosynthesis IucA/IucC-like C-terminal" evidence="3">
    <location>
        <begin position="417"/>
        <end position="574"/>
    </location>
</feature>
<name>A0A915YDQ5_9BACT</name>
<dbReference type="Pfam" id="PF06276">
    <property type="entry name" value="FhuF"/>
    <property type="match status" value="1"/>
</dbReference>
<dbReference type="Pfam" id="PF04183">
    <property type="entry name" value="IucA_IucC"/>
    <property type="match status" value="1"/>
</dbReference>
<accession>A0A915YDQ5</accession>
<evidence type="ECO:0000259" key="2">
    <source>
        <dbReference type="Pfam" id="PF04183"/>
    </source>
</evidence>
<evidence type="ECO:0000313" key="4">
    <source>
        <dbReference type="EMBL" id="BDS11219.1"/>
    </source>
</evidence>
<dbReference type="InterPro" id="IPR007310">
    <property type="entry name" value="Aerobactin_biosyn_IucA/IucC_N"/>
</dbReference>
<dbReference type="EMBL" id="AP026867">
    <property type="protein sequence ID" value="BDS11219.1"/>
    <property type="molecule type" value="Genomic_DNA"/>
</dbReference>
<dbReference type="GO" id="GO:0016881">
    <property type="term" value="F:acid-amino acid ligase activity"/>
    <property type="evidence" value="ECO:0007669"/>
    <property type="project" value="UniProtKB-ARBA"/>
</dbReference>
<sequence length="604" mass="70199">MNQDQINRHMIYEHLDAEIWQIVNRKQLKKAISEFTHERLLHPQQKNGEKSVYILYADTPSVYYQFEAKILALDHWQIKEDSLLKIKKNKEEPLDLLSFIVEFQQQLMISDKVLPTYLEELTSTLVSQAYKCQYQELDAKALVTGDFQQVEHAMIEGHPCFVANSGRIGFSGVDYRKFAPEAQQPFSIIWLAGHKDNTHYAAIEDLPYKQLLKQELGEALLADFNKELEDKGLSPTDFIFIPVHPWQWFNKLLLVFAKDIAQQKLVYLGESANQYLAQQSIRTLYNRDEPTKFYTKTALSIINMGFMRGLSPYYMKNTPAITTWINDLLEPDAYLQDCGFKMLGEVATVGYTNQHYDQLGASCPYNKMLSALWRESPMLKKKPNQRLMTMAAFLHVDYNGGAFLPQLIQASGLSVKEWLKAYLNCYFSSLLHCFFKYELVFMPHGENIIMILEDNVPVGIFMKDITEEILLYNKEIDLPEQVQRILVETTDEMKLLSLFTDVFDCYFRFMSAILNEHTAFSEASFWELVADCISDYQEAHPEYEEKYERYDLFVLEFKRCCLNRLQLGNNKQMLDLADPVNSLKFSGMLLNPIAVFKPELNVVD</sequence>
<organism evidence="4 5">
    <name type="scientific">Aureispira anguillae</name>
    <dbReference type="NCBI Taxonomy" id="2864201"/>
    <lineage>
        <taxon>Bacteria</taxon>
        <taxon>Pseudomonadati</taxon>
        <taxon>Bacteroidota</taxon>
        <taxon>Saprospiria</taxon>
        <taxon>Saprospirales</taxon>
        <taxon>Saprospiraceae</taxon>
        <taxon>Aureispira</taxon>
    </lineage>
</organism>
<dbReference type="InterPro" id="IPR022770">
    <property type="entry name" value="IucA/IucC-like_C"/>
</dbReference>
<dbReference type="GO" id="GO:0019290">
    <property type="term" value="P:siderophore biosynthetic process"/>
    <property type="evidence" value="ECO:0007669"/>
    <property type="project" value="InterPro"/>
</dbReference>